<dbReference type="Proteomes" id="UP000001593">
    <property type="component" value="Unassembled WGS sequence"/>
</dbReference>
<dbReference type="EMBL" id="DS469769">
    <property type="protein sequence ID" value="EDO33511.1"/>
    <property type="molecule type" value="Genomic_DNA"/>
</dbReference>
<proteinExistence type="inferred from homology"/>
<dbReference type="GO" id="GO:0005686">
    <property type="term" value="C:U2 snRNP"/>
    <property type="evidence" value="ECO:0000318"/>
    <property type="project" value="GO_Central"/>
</dbReference>
<dbReference type="PhylomeDB" id="A7SRZ1"/>
<dbReference type="FunFam" id="3.30.70.330:FF:000105">
    <property type="entry name" value="HIV Tat-specific factor 1 homolog"/>
    <property type="match status" value="1"/>
</dbReference>
<evidence type="ECO:0000256" key="4">
    <source>
        <dbReference type="ARBA" id="ARBA00022884"/>
    </source>
</evidence>
<feature type="region of interest" description="Disordered" evidence="7">
    <location>
        <begin position="146"/>
        <end position="165"/>
    </location>
</feature>
<dbReference type="HOGENOM" id="CLU_026945_6_0_1"/>
<dbReference type="SUPFAM" id="SSF54928">
    <property type="entry name" value="RNA-binding domain, RBD"/>
    <property type="match status" value="1"/>
</dbReference>
<keyword evidence="3" id="KW-0677">Repeat</keyword>
<dbReference type="STRING" id="45351.A7SRZ1"/>
<dbReference type="InterPro" id="IPR035979">
    <property type="entry name" value="RBD_domain_sf"/>
</dbReference>
<evidence type="ECO:0000259" key="8">
    <source>
        <dbReference type="PROSITE" id="PS50102"/>
    </source>
</evidence>
<dbReference type="PROSITE" id="PS50102">
    <property type="entry name" value="RRM"/>
    <property type="match status" value="1"/>
</dbReference>
<evidence type="ECO:0000256" key="3">
    <source>
        <dbReference type="ARBA" id="ARBA00022737"/>
    </source>
</evidence>
<name>A7SRZ1_NEMVE</name>
<organism evidence="9 10">
    <name type="scientific">Nematostella vectensis</name>
    <name type="common">Starlet sea anemone</name>
    <dbReference type="NCBI Taxonomy" id="45351"/>
    <lineage>
        <taxon>Eukaryota</taxon>
        <taxon>Metazoa</taxon>
        <taxon>Cnidaria</taxon>
        <taxon>Anthozoa</taxon>
        <taxon>Hexacorallia</taxon>
        <taxon>Actiniaria</taxon>
        <taxon>Edwardsiidae</taxon>
        <taxon>Nematostella</taxon>
    </lineage>
</organism>
<dbReference type="InterPro" id="IPR012677">
    <property type="entry name" value="Nucleotide-bd_a/b_plait_sf"/>
</dbReference>
<keyword evidence="2" id="KW-0507">mRNA processing</keyword>
<dbReference type="eggNOG" id="KOG1548">
    <property type="taxonomic scope" value="Eukaryota"/>
</dbReference>
<evidence type="ECO:0000256" key="1">
    <source>
        <dbReference type="ARBA" id="ARBA00007747"/>
    </source>
</evidence>
<dbReference type="InterPro" id="IPR034393">
    <property type="entry name" value="TatSF1-like"/>
</dbReference>
<dbReference type="CDD" id="cd12282">
    <property type="entry name" value="RRM2_TatSF1_like"/>
    <property type="match status" value="1"/>
</dbReference>
<dbReference type="PANTHER" id="PTHR15608:SF0">
    <property type="entry name" value="HIV TAT-SPECIFIC FACTOR 1"/>
    <property type="match status" value="1"/>
</dbReference>
<dbReference type="SMART" id="SM00360">
    <property type="entry name" value="RRM"/>
    <property type="match status" value="2"/>
</dbReference>
<evidence type="ECO:0000256" key="5">
    <source>
        <dbReference type="ARBA" id="ARBA00023187"/>
    </source>
</evidence>
<keyword evidence="10" id="KW-1185">Reference proteome</keyword>
<dbReference type="FunCoup" id="A7SRZ1">
    <property type="interactions" value="437"/>
</dbReference>
<accession>A7SRZ1</accession>
<dbReference type="OMA" id="TRYNGEH"/>
<keyword evidence="5" id="KW-0508">mRNA splicing</keyword>
<reference evidence="9 10" key="1">
    <citation type="journal article" date="2007" name="Science">
        <title>Sea anemone genome reveals ancestral eumetazoan gene repertoire and genomic organization.</title>
        <authorList>
            <person name="Putnam N.H."/>
            <person name="Srivastava M."/>
            <person name="Hellsten U."/>
            <person name="Dirks B."/>
            <person name="Chapman J."/>
            <person name="Salamov A."/>
            <person name="Terry A."/>
            <person name="Shapiro H."/>
            <person name="Lindquist E."/>
            <person name="Kapitonov V.V."/>
            <person name="Jurka J."/>
            <person name="Genikhovich G."/>
            <person name="Grigoriev I.V."/>
            <person name="Lucas S.M."/>
            <person name="Steele R.E."/>
            <person name="Finnerty J.R."/>
            <person name="Technau U."/>
            <person name="Martindale M.Q."/>
            <person name="Rokhsar D.S."/>
        </authorList>
    </citation>
    <scope>NUCLEOTIDE SEQUENCE [LARGE SCALE GENOMIC DNA]</scope>
    <source>
        <strain evidence="10">CH2 X CH6</strain>
    </source>
</reference>
<feature type="compositionally biased region" description="Low complexity" evidence="7">
    <location>
        <begin position="21"/>
        <end position="31"/>
    </location>
</feature>
<evidence type="ECO:0000256" key="6">
    <source>
        <dbReference type="PROSITE-ProRule" id="PRU00176"/>
    </source>
</evidence>
<feature type="region of interest" description="Disordered" evidence="7">
    <location>
        <begin position="18"/>
        <end position="48"/>
    </location>
</feature>
<dbReference type="InterPro" id="IPR034392">
    <property type="entry name" value="TatSF1-like_RRM1"/>
</dbReference>
<protein>
    <recommendedName>
        <fullName evidence="8">RRM domain-containing protein</fullName>
    </recommendedName>
</protein>
<dbReference type="GO" id="GO:0005684">
    <property type="term" value="C:U2-type spliceosomal complex"/>
    <property type="evidence" value="ECO:0000318"/>
    <property type="project" value="GO_Central"/>
</dbReference>
<gene>
    <name evidence="9" type="ORF">NEMVEDRAFT_v1g192886</name>
</gene>
<dbReference type="CDD" id="cd12281">
    <property type="entry name" value="RRM1_TatSF1_like"/>
    <property type="match status" value="1"/>
</dbReference>
<dbReference type="Pfam" id="PF00076">
    <property type="entry name" value="RRM_1"/>
    <property type="match status" value="1"/>
</dbReference>
<evidence type="ECO:0000313" key="10">
    <source>
        <dbReference type="Proteomes" id="UP000001593"/>
    </source>
</evidence>
<dbReference type="InterPro" id="IPR000504">
    <property type="entry name" value="RRM_dom"/>
</dbReference>
<keyword evidence="4 6" id="KW-0694">RNA-binding</keyword>
<sequence>MGDDTPVDTREFVEELKKQASLVSESESGDVSSDRQSWAAGPGDTSGYEWDPVRQGWFPKVGWFQPDPEKNPNVYVSGLPLDITDEEFVELMSKYGIIMEDPDTHGRCCYLKMASVHLAIDLLDEAEYKKSTLHVEQAQFNMKGNYNPALKKKKKKKKKKQGKQQEKLLDWVDRDNRRPKNERVIVIKNMFDPKVFEKDPQLIITTRNDLRKECEKFGDVRKVIVFDRHSEGICSVAFKEHPPADACLERMNGRWFAGRRLAADRWDGVSNFNIQESDKDLKDRMANWEKFLYGEEDEEKSATSTATPQGANS</sequence>
<dbReference type="PANTHER" id="PTHR15608">
    <property type="entry name" value="SPLICING FACTOR U2AF-ASSOCIATED PROTEIN 2"/>
    <property type="match status" value="1"/>
</dbReference>
<dbReference type="Gene3D" id="3.30.70.330">
    <property type="match status" value="2"/>
</dbReference>
<feature type="compositionally biased region" description="Basic residues" evidence="7">
    <location>
        <begin position="150"/>
        <end position="162"/>
    </location>
</feature>
<dbReference type="InParanoid" id="A7SRZ1"/>
<dbReference type="GO" id="GO:0003723">
    <property type="term" value="F:RNA binding"/>
    <property type="evidence" value="ECO:0000318"/>
    <property type="project" value="GO_Central"/>
</dbReference>
<evidence type="ECO:0000256" key="2">
    <source>
        <dbReference type="ARBA" id="ARBA00022664"/>
    </source>
</evidence>
<comment type="similarity">
    <text evidence="1">Belongs to the HTATSF1 family.</text>
</comment>
<dbReference type="GO" id="GO:0000398">
    <property type="term" value="P:mRNA splicing, via spliceosome"/>
    <property type="evidence" value="ECO:0007669"/>
    <property type="project" value="InterPro"/>
</dbReference>
<evidence type="ECO:0000256" key="7">
    <source>
        <dbReference type="SAM" id="MobiDB-lite"/>
    </source>
</evidence>
<evidence type="ECO:0000313" key="9">
    <source>
        <dbReference type="EMBL" id="EDO33511.1"/>
    </source>
</evidence>
<dbReference type="AlphaFoldDB" id="A7SRZ1"/>
<feature type="domain" description="RRM" evidence="8">
    <location>
        <begin position="183"/>
        <end position="268"/>
    </location>
</feature>